<reference evidence="1" key="2">
    <citation type="journal article" date="2015" name="Data Brief">
        <title>Shoot transcriptome of the giant reed, Arundo donax.</title>
        <authorList>
            <person name="Barrero R.A."/>
            <person name="Guerrero F.D."/>
            <person name="Moolhuijzen P."/>
            <person name="Goolsby J.A."/>
            <person name="Tidwell J."/>
            <person name="Bellgard S.E."/>
            <person name="Bellgard M.I."/>
        </authorList>
    </citation>
    <scope>NUCLEOTIDE SEQUENCE</scope>
    <source>
        <tissue evidence="1">Shoot tissue taken approximately 20 cm above the soil surface</tissue>
    </source>
</reference>
<evidence type="ECO:0000313" key="1">
    <source>
        <dbReference type="EMBL" id="JAD60731.1"/>
    </source>
</evidence>
<name>A0A0A9BBM3_ARUDO</name>
<protein>
    <submittedName>
        <fullName evidence="1">Uncharacterized protein</fullName>
    </submittedName>
</protein>
<organism evidence="1">
    <name type="scientific">Arundo donax</name>
    <name type="common">Giant reed</name>
    <name type="synonym">Donax arundinaceus</name>
    <dbReference type="NCBI Taxonomy" id="35708"/>
    <lineage>
        <taxon>Eukaryota</taxon>
        <taxon>Viridiplantae</taxon>
        <taxon>Streptophyta</taxon>
        <taxon>Embryophyta</taxon>
        <taxon>Tracheophyta</taxon>
        <taxon>Spermatophyta</taxon>
        <taxon>Magnoliopsida</taxon>
        <taxon>Liliopsida</taxon>
        <taxon>Poales</taxon>
        <taxon>Poaceae</taxon>
        <taxon>PACMAD clade</taxon>
        <taxon>Arundinoideae</taxon>
        <taxon>Arundineae</taxon>
        <taxon>Arundo</taxon>
    </lineage>
</organism>
<dbReference type="AlphaFoldDB" id="A0A0A9BBM3"/>
<dbReference type="EMBL" id="GBRH01237164">
    <property type="protein sequence ID" value="JAD60731.1"/>
    <property type="molecule type" value="Transcribed_RNA"/>
</dbReference>
<sequence>MVVNPHCFLKSRFCWMELHQEDALVGWPSMANLRPFTRYPNIWIDNCKS</sequence>
<reference evidence="1" key="1">
    <citation type="submission" date="2014-09" db="EMBL/GenBank/DDBJ databases">
        <authorList>
            <person name="Magalhaes I.L.F."/>
            <person name="Oliveira U."/>
            <person name="Santos F.R."/>
            <person name="Vidigal T.H.D.A."/>
            <person name="Brescovit A.D."/>
            <person name="Santos A.J."/>
        </authorList>
    </citation>
    <scope>NUCLEOTIDE SEQUENCE</scope>
    <source>
        <tissue evidence="1">Shoot tissue taken approximately 20 cm above the soil surface</tissue>
    </source>
</reference>
<accession>A0A0A9BBM3</accession>
<proteinExistence type="predicted"/>